<dbReference type="Pfam" id="PF13952">
    <property type="entry name" value="DUF4216"/>
    <property type="match status" value="1"/>
</dbReference>
<dbReference type="InterPro" id="IPR025312">
    <property type="entry name" value="DUF4216"/>
</dbReference>
<name>A0AAQ3SK27_PASNO</name>
<evidence type="ECO:0000313" key="5">
    <source>
        <dbReference type="Proteomes" id="UP001341281"/>
    </source>
</evidence>
<dbReference type="PANTHER" id="PTHR48258">
    <property type="entry name" value="DUF4218 DOMAIN-CONTAINING PROTEIN-RELATED"/>
    <property type="match status" value="1"/>
</dbReference>
<evidence type="ECO:0000259" key="3">
    <source>
        <dbReference type="Pfam" id="PF13960"/>
    </source>
</evidence>
<organism evidence="4 5">
    <name type="scientific">Paspalum notatum var. saurae</name>
    <dbReference type="NCBI Taxonomy" id="547442"/>
    <lineage>
        <taxon>Eukaryota</taxon>
        <taxon>Viridiplantae</taxon>
        <taxon>Streptophyta</taxon>
        <taxon>Embryophyta</taxon>
        <taxon>Tracheophyta</taxon>
        <taxon>Spermatophyta</taxon>
        <taxon>Magnoliopsida</taxon>
        <taxon>Liliopsida</taxon>
        <taxon>Poales</taxon>
        <taxon>Poaceae</taxon>
        <taxon>PACMAD clade</taxon>
        <taxon>Panicoideae</taxon>
        <taxon>Andropogonodae</taxon>
        <taxon>Paspaleae</taxon>
        <taxon>Paspalinae</taxon>
        <taxon>Paspalum</taxon>
    </lineage>
</organism>
<dbReference type="EMBL" id="CP144745">
    <property type="protein sequence ID" value="WVZ52650.1"/>
    <property type="molecule type" value="Genomic_DNA"/>
</dbReference>
<dbReference type="Pfam" id="PF13960">
    <property type="entry name" value="DUF4218"/>
    <property type="match status" value="1"/>
</dbReference>
<proteinExistence type="predicted"/>
<sequence length="486" mass="56300">MNKDQKIAFCSFLRSVKFPDGYALNLATCISADGCNLQGLKTHDCHILLQRILPLCAKTLKLDVLHRMKKEIPIILCKLEKIFPPAFFDVILHLTVHLPDEAILRGPIQYGWMYPVERILLTLKRYVRNMARPEGSIAEAYVANECLTAFSRYFDDLDTRHNREGRNKEHHGVVLFGAYKITYLENDYDKMIWNVLNNCKEVEPYIEMYEKELECEGIVDIEKILGKQFPSWFKKKVTKKKEIDDGLYALACQPDLRVKVFSACLVGGVRFYTIDREENRRTQNSGVMTEGTHNGNYIDLYGCLKDIIMLQYNSDSRTNRTVVLFRCDWFDNDDGKKQSRMKDDGYMRSINQGSCWFKDDPFIFATQATKHRGSWRAVQKFAHRHLFCVGEQETDIQLSYQDDECVSFEIRPNEGNLDNEQDSGDNPVTIDASVVDELHRQRDLEQEVDGYESSDSEDETSWQYATDGDEGNTVNGEQDEEDDKYT</sequence>
<feature type="domain" description="DUF4216" evidence="2">
    <location>
        <begin position="309"/>
        <end position="370"/>
    </location>
</feature>
<evidence type="ECO:0000256" key="1">
    <source>
        <dbReference type="SAM" id="MobiDB-lite"/>
    </source>
</evidence>
<evidence type="ECO:0008006" key="6">
    <source>
        <dbReference type="Google" id="ProtNLM"/>
    </source>
</evidence>
<dbReference type="PANTHER" id="PTHR48258:SF14">
    <property type="entry name" value="OS02G0583300 PROTEIN"/>
    <property type="match status" value="1"/>
</dbReference>
<dbReference type="InterPro" id="IPR025452">
    <property type="entry name" value="DUF4218"/>
</dbReference>
<reference evidence="4 5" key="1">
    <citation type="submission" date="2024-02" db="EMBL/GenBank/DDBJ databases">
        <title>High-quality chromosome-scale genome assembly of Pensacola bahiagrass (Paspalum notatum Flugge var. saurae).</title>
        <authorList>
            <person name="Vega J.M."/>
            <person name="Podio M."/>
            <person name="Orjuela J."/>
            <person name="Siena L.A."/>
            <person name="Pessino S.C."/>
            <person name="Combes M.C."/>
            <person name="Mariac C."/>
            <person name="Albertini E."/>
            <person name="Pupilli F."/>
            <person name="Ortiz J.P.A."/>
            <person name="Leblanc O."/>
        </authorList>
    </citation>
    <scope>NUCLEOTIDE SEQUENCE [LARGE SCALE GENOMIC DNA]</scope>
    <source>
        <strain evidence="4">R1</strain>
        <tissue evidence="4">Leaf</tissue>
    </source>
</reference>
<accession>A0AAQ3SK27</accession>
<keyword evidence="5" id="KW-1185">Reference proteome</keyword>
<protein>
    <recommendedName>
        <fullName evidence="6">DUF4218 domain-containing protein</fullName>
    </recommendedName>
</protein>
<gene>
    <name evidence="4" type="ORF">U9M48_003690</name>
</gene>
<dbReference type="AlphaFoldDB" id="A0AAQ3SK27"/>
<dbReference type="Proteomes" id="UP001341281">
    <property type="component" value="Chromosome 01"/>
</dbReference>
<feature type="compositionally biased region" description="Acidic residues" evidence="1">
    <location>
        <begin position="477"/>
        <end position="486"/>
    </location>
</feature>
<feature type="region of interest" description="Disordered" evidence="1">
    <location>
        <begin position="438"/>
        <end position="486"/>
    </location>
</feature>
<evidence type="ECO:0000259" key="2">
    <source>
        <dbReference type="Pfam" id="PF13952"/>
    </source>
</evidence>
<evidence type="ECO:0000313" key="4">
    <source>
        <dbReference type="EMBL" id="WVZ52650.1"/>
    </source>
</evidence>
<feature type="compositionally biased region" description="Acidic residues" evidence="1">
    <location>
        <begin position="446"/>
        <end position="460"/>
    </location>
</feature>
<feature type="domain" description="DUF4218" evidence="3">
    <location>
        <begin position="55"/>
        <end position="167"/>
    </location>
</feature>